<sequence length="435" mass="50307">MDDQKPTIHIMALHDDTTTEDHHQTNCTSAPPPGLDPGQYCPAEFDDVLCWKAAPENTTAVQPCIGTVMAHRHCHAGGYWDNKSDYAACIDAFNRMDESTPSPPEIDNDTAIILSYVYFIGCVISLGVLVISLFIFLWFKSLQCQRTSIHKNLIISFILRFLVIIILFEPVVFDHDLWYSSHEWLCRGMWFLKYFAMVANFFWMLVEGFFLHLILVLRPLDNQKAPFLLFYFIGWVIPFLVTLAWAVVMQINHESKCWSDNSSTPYILIIYVPIMLSLLINLLILMNLVRIVIAKLCSGHTNERSKICRTIKSTVLLVFLLGIINLLFFYRPHNKQGKIIYRYVNAILPPLQGIFVSLLYCVMNAEVQRALKKRWNRFQDSRNMNGQSYLRRRSSRTSMTMFVSHHNQSNGPETQFNVMEMQPLKDTNGVKKLNF</sequence>
<dbReference type="AlphaFoldDB" id="A0AAE0ZY73"/>
<keyword evidence="6" id="KW-0297">G-protein coupled receptor</keyword>
<proteinExistence type="inferred from homology"/>
<keyword evidence="8" id="KW-0675">Receptor</keyword>
<keyword evidence="4 10" id="KW-0812">Transmembrane</keyword>
<dbReference type="InterPro" id="IPR036445">
    <property type="entry name" value="GPCR_2_extracell_dom_sf"/>
</dbReference>
<evidence type="ECO:0000256" key="10">
    <source>
        <dbReference type="SAM" id="Phobius"/>
    </source>
</evidence>
<keyword evidence="3" id="KW-1003">Cell membrane</keyword>
<feature type="transmembrane region" description="Helical" evidence="10">
    <location>
        <begin position="268"/>
        <end position="293"/>
    </location>
</feature>
<keyword evidence="9" id="KW-0807">Transducer</keyword>
<evidence type="ECO:0000313" key="13">
    <source>
        <dbReference type="EMBL" id="KAK3777878.1"/>
    </source>
</evidence>
<dbReference type="PROSITE" id="PS50227">
    <property type="entry name" value="G_PROTEIN_RECEP_F2_3"/>
    <property type="match status" value="1"/>
</dbReference>
<evidence type="ECO:0000313" key="14">
    <source>
        <dbReference type="Proteomes" id="UP001283361"/>
    </source>
</evidence>
<evidence type="ECO:0000256" key="6">
    <source>
        <dbReference type="ARBA" id="ARBA00023040"/>
    </source>
</evidence>
<keyword evidence="14" id="KW-1185">Reference proteome</keyword>
<evidence type="ECO:0000259" key="12">
    <source>
        <dbReference type="PROSITE" id="PS50261"/>
    </source>
</evidence>
<gene>
    <name evidence="13" type="ORF">RRG08_038124</name>
</gene>
<evidence type="ECO:0000259" key="11">
    <source>
        <dbReference type="PROSITE" id="PS50227"/>
    </source>
</evidence>
<evidence type="ECO:0000256" key="8">
    <source>
        <dbReference type="ARBA" id="ARBA00023170"/>
    </source>
</evidence>
<evidence type="ECO:0000256" key="5">
    <source>
        <dbReference type="ARBA" id="ARBA00022989"/>
    </source>
</evidence>
<name>A0AAE0ZY73_9GAST</name>
<dbReference type="Gene3D" id="4.10.1240.10">
    <property type="entry name" value="GPCR, family 2, extracellular hormone receptor domain"/>
    <property type="match status" value="1"/>
</dbReference>
<evidence type="ECO:0000256" key="7">
    <source>
        <dbReference type="ARBA" id="ARBA00023136"/>
    </source>
</evidence>
<dbReference type="GO" id="GO:0005886">
    <property type="term" value="C:plasma membrane"/>
    <property type="evidence" value="ECO:0007669"/>
    <property type="project" value="UniProtKB-SubCell"/>
</dbReference>
<keyword evidence="7 10" id="KW-0472">Membrane</keyword>
<organism evidence="13 14">
    <name type="scientific">Elysia crispata</name>
    <name type="common">lettuce slug</name>
    <dbReference type="NCBI Taxonomy" id="231223"/>
    <lineage>
        <taxon>Eukaryota</taxon>
        <taxon>Metazoa</taxon>
        <taxon>Spiralia</taxon>
        <taxon>Lophotrochozoa</taxon>
        <taxon>Mollusca</taxon>
        <taxon>Gastropoda</taxon>
        <taxon>Heterobranchia</taxon>
        <taxon>Euthyneura</taxon>
        <taxon>Panpulmonata</taxon>
        <taxon>Sacoglossa</taxon>
        <taxon>Placobranchoidea</taxon>
        <taxon>Plakobranchidae</taxon>
        <taxon>Elysia</taxon>
    </lineage>
</organism>
<dbReference type="InterPro" id="IPR000832">
    <property type="entry name" value="GPCR_2_secretin-like"/>
</dbReference>
<feature type="transmembrane region" description="Helical" evidence="10">
    <location>
        <begin position="151"/>
        <end position="171"/>
    </location>
</feature>
<dbReference type="SUPFAM" id="SSF111418">
    <property type="entry name" value="Hormone receptor domain"/>
    <property type="match status" value="1"/>
</dbReference>
<dbReference type="Pfam" id="PF02793">
    <property type="entry name" value="HRM"/>
    <property type="match status" value="1"/>
</dbReference>
<reference evidence="13" key="1">
    <citation type="journal article" date="2023" name="G3 (Bethesda)">
        <title>A reference genome for the long-term kleptoplast-retaining sea slug Elysia crispata morphotype clarki.</title>
        <authorList>
            <person name="Eastman K.E."/>
            <person name="Pendleton A.L."/>
            <person name="Shaikh M.A."/>
            <person name="Suttiyut T."/>
            <person name="Ogas R."/>
            <person name="Tomko P."/>
            <person name="Gavelis G."/>
            <person name="Widhalm J.R."/>
            <person name="Wisecaver J.H."/>
        </authorList>
    </citation>
    <scope>NUCLEOTIDE SEQUENCE</scope>
    <source>
        <strain evidence="13">ECLA1</strain>
    </source>
</reference>
<accession>A0AAE0ZY73</accession>
<feature type="transmembrane region" description="Helical" evidence="10">
    <location>
        <begin position="314"/>
        <end position="331"/>
    </location>
</feature>
<protein>
    <submittedName>
        <fullName evidence="13">Uncharacterized protein</fullName>
    </submittedName>
</protein>
<dbReference type="InterPro" id="IPR017981">
    <property type="entry name" value="GPCR_2-like_7TM"/>
</dbReference>
<dbReference type="SUPFAM" id="SSF81321">
    <property type="entry name" value="Family A G protein-coupled receptor-like"/>
    <property type="match status" value="1"/>
</dbReference>
<feature type="domain" description="G-protein coupled receptors family 2 profile 1" evidence="11">
    <location>
        <begin position="26"/>
        <end position="89"/>
    </location>
</feature>
<dbReference type="SMART" id="SM00008">
    <property type="entry name" value="HormR"/>
    <property type="match status" value="1"/>
</dbReference>
<feature type="transmembrane region" description="Helical" evidence="10">
    <location>
        <begin position="116"/>
        <end position="139"/>
    </location>
</feature>
<dbReference type="EMBL" id="JAWDGP010003058">
    <property type="protein sequence ID" value="KAK3777878.1"/>
    <property type="molecule type" value="Genomic_DNA"/>
</dbReference>
<dbReference type="Proteomes" id="UP001283361">
    <property type="component" value="Unassembled WGS sequence"/>
</dbReference>
<dbReference type="InterPro" id="IPR050332">
    <property type="entry name" value="GPCR_2"/>
</dbReference>
<evidence type="ECO:0000256" key="1">
    <source>
        <dbReference type="ARBA" id="ARBA00004651"/>
    </source>
</evidence>
<keyword evidence="5 10" id="KW-1133">Transmembrane helix</keyword>
<comment type="similarity">
    <text evidence="2">Belongs to the G-protein coupled receptor 2 family.</text>
</comment>
<dbReference type="PRINTS" id="PR00249">
    <property type="entry name" value="GPCRSECRETIN"/>
</dbReference>
<evidence type="ECO:0000256" key="2">
    <source>
        <dbReference type="ARBA" id="ARBA00005314"/>
    </source>
</evidence>
<comment type="subcellular location">
    <subcellularLocation>
        <location evidence="1">Cell membrane</location>
        <topology evidence="1">Multi-pass membrane protein</topology>
    </subcellularLocation>
</comment>
<evidence type="ECO:0000256" key="4">
    <source>
        <dbReference type="ARBA" id="ARBA00022692"/>
    </source>
</evidence>
<dbReference type="Gene3D" id="1.20.1070.10">
    <property type="entry name" value="Rhodopsin 7-helix transmembrane proteins"/>
    <property type="match status" value="1"/>
</dbReference>
<feature type="domain" description="G-protein coupled receptors family 2 profile 2" evidence="12">
    <location>
        <begin position="114"/>
        <end position="364"/>
    </location>
</feature>
<feature type="transmembrane region" description="Helical" evidence="10">
    <location>
        <begin position="343"/>
        <end position="363"/>
    </location>
</feature>
<evidence type="ECO:0000256" key="3">
    <source>
        <dbReference type="ARBA" id="ARBA00022475"/>
    </source>
</evidence>
<dbReference type="PROSITE" id="PS50261">
    <property type="entry name" value="G_PROTEIN_RECEP_F2_4"/>
    <property type="match status" value="1"/>
</dbReference>
<comment type="caution">
    <text evidence="13">The sequence shown here is derived from an EMBL/GenBank/DDBJ whole genome shotgun (WGS) entry which is preliminary data.</text>
</comment>
<evidence type="ECO:0000256" key="9">
    <source>
        <dbReference type="ARBA" id="ARBA00023224"/>
    </source>
</evidence>
<feature type="transmembrane region" description="Helical" evidence="10">
    <location>
        <begin position="191"/>
        <end position="216"/>
    </location>
</feature>
<dbReference type="GO" id="GO:0008528">
    <property type="term" value="F:G protein-coupled peptide receptor activity"/>
    <property type="evidence" value="ECO:0007669"/>
    <property type="project" value="TreeGrafter"/>
</dbReference>
<dbReference type="InterPro" id="IPR001879">
    <property type="entry name" value="GPCR_2_extracellular_dom"/>
</dbReference>
<dbReference type="GO" id="GO:0007188">
    <property type="term" value="P:adenylate cyclase-modulating G protein-coupled receptor signaling pathway"/>
    <property type="evidence" value="ECO:0007669"/>
    <property type="project" value="TreeGrafter"/>
</dbReference>
<dbReference type="GO" id="GO:0007166">
    <property type="term" value="P:cell surface receptor signaling pathway"/>
    <property type="evidence" value="ECO:0007669"/>
    <property type="project" value="InterPro"/>
</dbReference>
<dbReference type="Pfam" id="PF00002">
    <property type="entry name" value="7tm_2"/>
    <property type="match status" value="1"/>
</dbReference>
<feature type="transmembrane region" description="Helical" evidence="10">
    <location>
        <begin position="228"/>
        <end position="248"/>
    </location>
</feature>
<dbReference type="PANTHER" id="PTHR45620">
    <property type="entry name" value="PDF RECEPTOR-LIKE PROTEIN-RELATED"/>
    <property type="match status" value="1"/>
</dbReference>